<evidence type="ECO:0000313" key="1">
    <source>
        <dbReference type="EMBL" id="KLU86270.1"/>
    </source>
</evidence>
<reference evidence="2" key="5">
    <citation type="submission" date="2015-06" db="UniProtKB">
        <authorList>
            <consortium name="EnsemblFungi"/>
        </authorList>
    </citation>
    <scope>IDENTIFICATION</scope>
    <source>
        <strain evidence="2">ATCC 64411</strain>
    </source>
</reference>
<evidence type="ECO:0000313" key="2">
    <source>
        <dbReference type="EnsemblFungi" id="MAPG_05286T0"/>
    </source>
</evidence>
<organism evidence="2 3">
    <name type="scientific">Magnaporthiopsis poae (strain ATCC 64411 / 73-15)</name>
    <name type="common">Kentucky bluegrass fungus</name>
    <name type="synonym">Magnaporthe poae</name>
    <dbReference type="NCBI Taxonomy" id="644358"/>
    <lineage>
        <taxon>Eukaryota</taxon>
        <taxon>Fungi</taxon>
        <taxon>Dikarya</taxon>
        <taxon>Ascomycota</taxon>
        <taxon>Pezizomycotina</taxon>
        <taxon>Sordariomycetes</taxon>
        <taxon>Sordariomycetidae</taxon>
        <taxon>Magnaporthales</taxon>
        <taxon>Magnaporthaceae</taxon>
        <taxon>Magnaporthiopsis</taxon>
    </lineage>
</organism>
<dbReference type="OrthoDB" id="5210410at2759"/>
<gene>
    <name evidence="1" type="ORF">MAPG_05286</name>
</gene>
<dbReference type="VEuPathDB" id="FungiDB:MAPG_05286"/>
<dbReference type="EnsemblFungi" id="MAPG_05286T0">
    <property type="protein sequence ID" value="MAPG_05286T0"/>
    <property type="gene ID" value="MAPG_05286"/>
</dbReference>
<reference evidence="2" key="4">
    <citation type="journal article" date="2015" name="G3 (Bethesda)">
        <title>Genome sequences of three phytopathogenic species of the Magnaporthaceae family of fungi.</title>
        <authorList>
            <person name="Okagaki L.H."/>
            <person name="Nunes C.C."/>
            <person name="Sailsbery J."/>
            <person name="Clay B."/>
            <person name="Brown D."/>
            <person name="John T."/>
            <person name="Oh Y."/>
            <person name="Young N."/>
            <person name="Fitzgerald M."/>
            <person name="Haas B.J."/>
            <person name="Zeng Q."/>
            <person name="Young S."/>
            <person name="Adiconis X."/>
            <person name="Fan L."/>
            <person name="Levin J.Z."/>
            <person name="Mitchell T.K."/>
            <person name="Okubara P.A."/>
            <person name="Farman M.L."/>
            <person name="Kohn L.M."/>
            <person name="Birren B."/>
            <person name="Ma L.-J."/>
            <person name="Dean R.A."/>
        </authorList>
    </citation>
    <scope>NUCLEOTIDE SEQUENCE</scope>
    <source>
        <strain evidence="2">ATCC 64411 / 73-15</strain>
    </source>
</reference>
<accession>A0A0C4DYZ9</accession>
<reference evidence="1" key="3">
    <citation type="submission" date="2011-03" db="EMBL/GenBank/DDBJ databases">
        <title>Annotation of Magnaporthe poae ATCC 64411.</title>
        <authorList>
            <person name="Ma L.-J."/>
            <person name="Dead R."/>
            <person name="Young S.K."/>
            <person name="Zeng Q."/>
            <person name="Gargeya S."/>
            <person name="Fitzgerald M."/>
            <person name="Haas B."/>
            <person name="Abouelleil A."/>
            <person name="Alvarado L."/>
            <person name="Arachchi H.M."/>
            <person name="Berlin A."/>
            <person name="Brown A."/>
            <person name="Chapman S.B."/>
            <person name="Chen Z."/>
            <person name="Dunbar C."/>
            <person name="Freedman E."/>
            <person name="Gearin G."/>
            <person name="Gellesch M."/>
            <person name="Goldberg J."/>
            <person name="Griggs A."/>
            <person name="Gujja S."/>
            <person name="Heiman D."/>
            <person name="Howarth C."/>
            <person name="Larson L."/>
            <person name="Lui A."/>
            <person name="MacDonald P.J.P."/>
            <person name="Mehta T."/>
            <person name="Montmayeur A."/>
            <person name="Murphy C."/>
            <person name="Neiman D."/>
            <person name="Pearson M."/>
            <person name="Priest M."/>
            <person name="Roberts A."/>
            <person name="Saif S."/>
            <person name="Shea T."/>
            <person name="Shenoy N."/>
            <person name="Sisk P."/>
            <person name="Stolte C."/>
            <person name="Sykes S."/>
            <person name="Yandava C."/>
            <person name="Wortman J."/>
            <person name="Nusbaum C."/>
            <person name="Birren B."/>
        </authorList>
    </citation>
    <scope>NUCLEOTIDE SEQUENCE</scope>
    <source>
        <strain evidence="1">ATCC 64411</strain>
    </source>
</reference>
<dbReference type="Proteomes" id="UP000011715">
    <property type="component" value="Unassembled WGS sequence"/>
</dbReference>
<dbReference type="EMBL" id="GL876969">
    <property type="protein sequence ID" value="KLU86270.1"/>
    <property type="molecule type" value="Genomic_DNA"/>
</dbReference>
<sequence>MDQTKMPLNRGTTHAIARRSRAAAVAISAAAAVGMMIKYQADAIRNNELAQKTSRYVSVERSGGGI</sequence>
<reference evidence="1" key="2">
    <citation type="submission" date="2010-05" db="EMBL/GenBank/DDBJ databases">
        <title>The Genome Sequence of Magnaporthe poae strain ATCC 64411.</title>
        <authorList>
            <consortium name="The Broad Institute Genome Sequencing Platform"/>
            <consortium name="Broad Institute Genome Sequencing Center for Infectious Disease"/>
            <person name="Ma L.-J."/>
            <person name="Dead R."/>
            <person name="Young S."/>
            <person name="Zeng Q."/>
            <person name="Koehrsen M."/>
            <person name="Alvarado L."/>
            <person name="Berlin A."/>
            <person name="Chapman S.B."/>
            <person name="Chen Z."/>
            <person name="Freedman E."/>
            <person name="Gellesch M."/>
            <person name="Goldberg J."/>
            <person name="Griggs A."/>
            <person name="Gujja S."/>
            <person name="Heilman E.R."/>
            <person name="Heiman D."/>
            <person name="Hepburn T."/>
            <person name="Howarth C."/>
            <person name="Jen D."/>
            <person name="Larson L."/>
            <person name="Mehta T."/>
            <person name="Neiman D."/>
            <person name="Pearson M."/>
            <person name="Roberts A."/>
            <person name="Saif S."/>
            <person name="Shea T."/>
            <person name="Shenoy N."/>
            <person name="Sisk P."/>
            <person name="Stolte C."/>
            <person name="Sykes S."/>
            <person name="Walk T."/>
            <person name="White J."/>
            <person name="Yandava C."/>
            <person name="Haas B."/>
            <person name="Nusbaum C."/>
            <person name="Birren B."/>
        </authorList>
    </citation>
    <scope>NUCLEOTIDE SEQUENCE</scope>
    <source>
        <strain evidence="1">ATCC 64411</strain>
    </source>
</reference>
<protein>
    <submittedName>
        <fullName evidence="1 2">Uncharacterized protein</fullName>
    </submittedName>
</protein>
<dbReference type="AlphaFoldDB" id="A0A0C4DYZ9"/>
<dbReference type="EMBL" id="ADBL01001250">
    <property type="status" value="NOT_ANNOTATED_CDS"/>
    <property type="molecule type" value="Genomic_DNA"/>
</dbReference>
<dbReference type="eggNOG" id="ENOG502RACA">
    <property type="taxonomic scope" value="Eukaryota"/>
</dbReference>
<evidence type="ECO:0000313" key="3">
    <source>
        <dbReference type="Proteomes" id="UP000011715"/>
    </source>
</evidence>
<reference evidence="3" key="1">
    <citation type="submission" date="2010-05" db="EMBL/GenBank/DDBJ databases">
        <title>The genome sequence of Magnaporthe poae strain ATCC 64411.</title>
        <authorList>
            <person name="Ma L.-J."/>
            <person name="Dead R."/>
            <person name="Young S."/>
            <person name="Zeng Q."/>
            <person name="Koehrsen M."/>
            <person name="Alvarado L."/>
            <person name="Berlin A."/>
            <person name="Chapman S.B."/>
            <person name="Chen Z."/>
            <person name="Freedman E."/>
            <person name="Gellesch M."/>
            <person name="Goldberg J."/>
            <person name="Griggs A."/>
            <person name="Gujja S."/>
            <person name="Heilman E.R."/>
            <person name="Heiman D."/>
            <person name="Hepburn T."/>
            <person name="Howarth C."/>
            <person name="Jen D."/>
            <person name="Larson L."/>
            <person name="Mehta T."/>
            <person name="Neiman D."/>
            <person name="Pearson M."/>
            <person name="Roberts A."/>
            <person name="Saif S."/>
            <person name="Shea T."/>
            <person name="Shenoy N."/>
            <person name="Sisk P."/>
            <person name="Stolte C."/>
            <person name="Sykes S."/>
            <person name="Walk T."/>
            <person name="White J."/>
            <person name="Yandava C."/>
            <person name="Haas B."/>
            <person name="Nusbaum C."/>
            <person name="Birren B."/>
        </authorList>
    </citation>
    <scope>NUCLEOTIDE SEQUENCE [LARGE SCALE GENOMIC DNA]</scope>
    <source>
        <strain evidence="3">ATCC 64411 / 73-15</strain>
    </source>
</reference>
<name>A0A0C4DYZ9_MAGP6</name>
<proteinExistence type="predicted"/>
<keyword evidence="3" id="KW-1185">Reference proteome</keyword>